<dbReference type="GO" id="GO:0000398">
    <property type="term" value="P:mRNA splicing, via spliceosome"/>
    <property type="evidence" value="ECO:0007669"/>
    <property type="project" value="InterPro"/>
</dbReference>
<proteinExistence type="inferred from homology"/>
<keyword evidence="4" id="KW-0539">Nucleus</keyword>
<evidence type="ECO:0000256" key="3">
    <source>
        <dbReference type="ARBA" id="ARBA00022737"/>
    </source>
</evidence>
<dbReference type="Proteomes" id="UP000076874">
    <property type="component" value="Unassembled WGS sequence"/>
</dbReference>
<comment type="subcellular location">
    <subcellularLocation>
        <location evidence="1">Nucleus</location>
    </subcellularLocation>
</comment>
<evidence type="ECO:0000256" key="1">
    <source>
        <dbReference type="ARBA" id="ARBA00004123"/>
    </source>
</evidence>
<comment type="similarity">
    <text evidence="5">Belongs to the U2 small nuclear ribonucleoprotein A family.</text>
</comment>
<accession>A0A167PGM7</accession>
<dbReference type="FunFam" id="3.80.10.10:FF:000026">
    <property type="entry name" value="U2 small nuclear ribonucleoprotein A"/>
    <property type="match status" value="1"/>
</dbReference>
<dbReference type="PANTHER" id="PTHR10552">
    <property type="entry name" value="U2 SMALL NUCLEAR RIBONUCLEOPROTEIN A"/>
    <property type="match status" value="1"/>
</dbReference>
<sequence>MRLTADLIHGSLSYLNPLKERELDLRGHRITAIENLGVAGPHDAVDLTDNDIQLLGNFPLTPRLRTLLLARNRIAAIQPGLADALPNLTSLALAANQLAELADLDPLARFSRLTHLVLVDNPVTKQDRYRYWVIWRCPTVRFLDFAKVKDAERRKAAELFGTHTLPTELARKIMGIKSRTFDVVAGVPRTAGGPRGASTAAAAAGTSSSRLGRIKLTDAERRRLQDRIRTATSLEEIARLEKELAEGRLPAGIHAAEDPDGEAMET</sequence>
<dbReference type="InterPro" id="IPR032675">
    <property type="entry name" value="LRR_dom_sf"/>
</dbReference>
<keyword evidence="3" id="KW-0677">Repeat</keyword>
<evidence type="ECO:0000256" key="4">
    <source>
        <dbReference type="ARBA" id="ARBA00023242"/>
    </source>
</evidence>
<organism evidence="7 8">
    <name type="scientific">Niveomyces insectorum RCEF 264</name>
    <dbReference type="NCBI Taxonomy" id="1081102"/>
    <lineage>
        <taxon>Eukaryota</taxon>
        <taxon>Fungi</taxon>
        <taxon>Dikarya</taxon>
        <taxon>Ascomycota</taxon>
        <taxon>Pezizomycotina</taxon>
        <taxon>Sordariomycetes</taxon>
        <taxon>Hypocreomycetidae</taxon>
        <taxon>Hypocreales</taxon>
        <taxon>Cordycipitaceae</taxon>
        <taxon>Niveomyces</taxon>
    </lineage>
</organism>
<keyword evidence="8" id="KW-1185">Reference proteome</keyword>
<name>A0A167PGM7_9HYPO</name>
<dbReference type="EMBL" id="AZHD01000016">
    <property type="protein sequence ID" value="OAA56634.1"/>
    <property type="molecule type" value="Genomic_DNA"/>
</dbReference>
<dbReference type="SUPFAM" id="SSF52058">
    <property type="entry name" value="L domain-like"/>
    <property type="match status" value="1"/>
</dbReference>
<evidence type="ECO:0000313" key="7">
    <source>
        <dbReference type="EMBL" id="OAA56634.1"/>
    </source>
</evidence>
<reference evidence="7 8" key="1">
    <citation type="journal article" date="2016" name="Genome Biol. Evol.">
        <title>Divergent and convergent evolution of fungal pathogenicity.</title>
        <authorList>
            <person name="Shang Y."/>
            <person name="Xiao G."/>
            <person name="Zheng P."/>
            <person name="Cen K."/>
            <person name="Zhan S."/>
            <person name="Wang C."/>
        </authorList>
    </citation>
    <scope>NUCLEOTIDE SEQUENCE [LARGE SCALE GENOMIC DNA]</scope>
    <source>
        <strain evidence="7 8">RCEF 264</strain>
    </source>
</reference>
<evidence type="ECO:0000313" key="8">
    <source>
        <dbReference type="Proteomes" id="UP000076874"/>
    </source>
</evidence>
<dbReference type="STRING" id="1081102.A0A167PGM7"/>
<dbReference type="InterPro" id="IPR001611">
    <property type="entry name" value="Leu-rich_rpt"/>
</dbReference>
<dbReference type="PANTHER" id="PTHR10552:SF6">
    <property type="entry name" value="U2 SMALL NUCLEAR RIBONUCLEOPROTEIN A"/>
    <property type="match status" value="1"/>
</dbReference>
<evidence type="ECO:0000256" key="5">
    <source>
        <dbReference type="ARBA" id="ARBA00024196"/>
    </source>
</evidence>
<dbReference type="OrthoDB" id="433501at2759"/>
<gene>
    <name evidence="7" type="ORF">SPI_07641</name>
</gene>
<dbReference type="GO" id="GO:0005686">
    <property type="term" value="C:U2 snRNP"/>
    <property type="evidence" value="ECO:0007669"/>
    <property type="project" value="EnsemblFungi"/>
</dbReference>
<dbReference type="AlphaFoldDB" id="A0A167PGM7"/>
<keyword evidence="2" id="KW-0433">Leucine-rich repeat</keyword>
<evidence type="ECO:0000256" key="6">
    <source>
        <dbReference type="ARBA" id="ARBA00024238"/>
    </source>
</evidence>
<evidence type="ECO:0000256" key="2">
    <source>
        <dbReference type="ARBA" id="ARBA00022614"/>
    </source>
</evidence>
<protein>
    <recommendedName>
        <fullName evidence="6">U2 small nuclear ribonucleoprotein A'</fullName>
    </recommendedName>
</protein>
<dbReference type="GO" id="GO:0030620">
    <property type="term" value="F:U2 snRNA binding"/>
    <property type="evidence" value="ECO:0007669"/>
    <property type="project" value="InterPro"/>
</dbReference>
<dbReference type="PROSITE" id="PS51450">
    <property type="entry name" value="LRR"/>
    <property type="match status" value="1"/>
</dbReference>
<dbReference type="Pfam" id="PF14580">
    <property type="entry name" value="LRR_9"/>
    <property type="match status" value="1"/>
</dbReference>
<dbReference type="Gene3D" id="3.80.10.10">
    <property type="entry name" value="Ribonuclease Inhibitor"/>
    <property type="match status" value="1"/>
</dbReference>
<dbReference type="GO" id="GO:0071014">
    <property type="term" value="C:post-mRNA release spliceosomal complex"/>
    <property type="evidence" value="ECO:0007669"/>
    <property type="project" value="EnsemblFungi"/>
</dbReference>
<dbReference type="InterPro" id="IPR044640">
    <property type="entry name" value="RU2A"/>
</dbReference>
<comment type="caution">
    <text evidence="7">The sequence shown here is derived from an EMBL/GenBank/DDBJ whole genome shotgun (WGS) entry which is preliminary data.</text>
</comment>